<dbReference type="NCBIfam" id="NF047593">
    <property type="entry name" value="IS66_ISAeme5_TnpA"/>
    <property type="match status" value="1"/>
</dbReference>
<dbReference type="OrthoDB" id="9808061at2"/>
<dbReference type="eggNOG" id="COG2963">
    <property type="taxonomic scope" value="Bacteria"/>
</dbReference>
<evidence type="ECO:0000313" key="4">
    <source>
        <dbReference type="EMBL" id="KDR96164.1"/>
    </source>
</evidence>
<accession>A0A069RJQ5</accession>
<name>A0A069RJQ5_PEPLI</name>
<organism evidence="1 5">
    <name type="scientific">Peptoclostridium litorale DSM 5388</name>
    <dbReference type="NCBI Taxonomy" id="1121324"/>
    <lineage>
        <taxon>Bacteria</taxon>
        <taxon>Bacillati</taxon>
        <taxon>Bacillota</taxon>
        <taxon>Clostridia</taxon>
        <taxon>Peptostreptococcales</taxon>
        <taxon>Peptoclostridiaceae</taxon>
        <taxon>Peptoclostridium</taxon>
    </lineage>
</organism>
<dbReference type="RefSeq" id="WP_038261781.1">
    <property type="nucleotide sequence ID" value="NZ_FSRH01000031.1"/>
</dbReference>
<gene>
    <name evidence="3" type="ORF">CLIT_12c00400</name>
    <name evidence="2" type="ORF">CLIT_14c01390</name>
    <name evidence="1" type="ORF">CLIT_18c00300</name>
    <name evidence="4" type="ORF">CLIT_4c00010</name>
</gene>
<reference evidence="1 5" key="1">
    <citation type="submission" date="2014-03" db="EMBL/GenBank/DDBJ databases">
        <title>Genome sequence of Clostridium litorale W6, DSM 5388.</title>
        <authorList>
            <person name="Poehlein A."/>
            <person name="Jagirdar A."/>
            <person name="Khonsari B."/>
            <person name="Chibani C.M."/>
            <person name="Gutierrez Gutierrez D.A."/>
            <person name="Davydova E."/>
            <person name="Alghaithi H.S."/>
            <person name="Nair K.P."/>
            <person name="Dhamotharan K."/>
            <person name="Chandran L."/>
            <person name="G W."/>
            <person name="Daniel R."/>
        </authorList>
    </citation>
    <scope>NUCLEOTIDE SEQUENCE [LARGE SCALE GENOMIC DNA]</scope>
    <source>
        <strain evidence="1 5">W6</strain>
    </source>
</reference>
<evidence type="ECO:0008006" key="6">
    <source>
        <dbReference type="Google" id="ProtNLM"/>
    </source>
</evidence>
<evidence type="ECO:0000313" key="3">
    <source>
        <dbReference type="EMBL" id="KDR94972.1"/>
    </source>
</evidence>
<keyword evidence="5" id="KW-1185">Reference proteome</keyword>
<dbReference type="STRING" id="1121324.CLIT_12c00400"/>
<dbReference type="EMBL" id="JJMM01000004">
    <property type="protein sequence ID" value="KDR96164.1"/>
    <property type="molecule type" value="Genomic_DNA"/>
</dbReference>
<dbReference type="AlphaFoldDB" id="A0A069RJQ5"/>
<comment type="caution">
    <text evidence="1">The sequence shown here is derived from an EMBL/GenBank/DDBJ whole genome shotgun (WGS) entry which is preliminary data.</text>
</comment>
<proteinExistence type="predicted"/>
<evidence type="ECO:0000313" key="1">
    <source>
        <dbReference type="EMBL" id="KDR94472.1"/>
    </source>
</evidence>
<dbReference type="EMBL" id="JJMM01000018">
    <property type="protein sequence ID" value="KDR94472.1"/>
    <property type="molecule type" value="Genomic_DNA"/>
</dbReference>
<dbReference type="Proteomes" id="UP000027946">
    <property type="component" value="Unassembled WGS sequence"/>
</dbReference>
<evidence type="ECO:0000313" key="2">
    <source>
        <dbReference type="EMBL" id="KDR94678.1"/>
    </source>
</evidence>
<evidence type="ECO:0000313" key="5">
    <source>
        <dbReference type="Proteomes" id="UP000027946"/>
    </source>
</evidence>
<dbReference type="EMBL" id="JJMM01000012">
    <property type="protein sequence ID" value="KDR94972.1"/>
    <property type="molecule type" value="Genomic_DNA"/>
</dbReference>
<sequence>MKIDESREIWTSRVSDFKSSNLTQKAWCEKNDIKVSTLRYWIRKIRSAASTPEEDFGFCGFEFASVCVSEALAPALVIEINGVKLSIAEDFDEMLLIKLVRTLKRL</sequence>
<dbReference type="EMBL" id="JJMM01000014">
    <property type="protein sequence ID" value="KDR94678.1"/>
    <property type="molecule type" value="Genomic_DNA"/>
</dbReference>
<protein>
    <recommendedName>
        <fullName evidence="6">Transposase</fullName>
    </recommendedName>
</protein>